<dbReference type="Gene3D" id="1.10.287.470">
    <property type="entry name" value="Helix hairpin bin"/>
    <property type="match status" value="1"/>
</dbReference>
<dbReference type="Gene3D" id="2.40.420.20">
    <property type="match status" value="1"/>
</dbReference>
<evidence type="ECO:0000259" key="6">
    <source>
        <dbReference type="Pfam" id="PF25876"/>
    </source>
</evidence>
<feature type="transmembrane region" description="Helical" evidence="5">
    <location>
        <begin position="42"/>
        <end position="60"/>
    </location>
</feature>
<sequence length="433" mass="45434">MNSESTNSEPVNTAPAVSTPTDRGAAEPGTTRRPAAARIRNGLLLGSVAVVAVLGTLYGLPQEGAHAEKAAAPVVPAVTVAVATVEQRDARLFDTFSGRLEAVERVEVRSRVAGAIKAIHFREGALVKEGELLVSIDPEPFEAEVDEAEAQVTAAQARVELARNELERGERLFNTRTVSQRDLDERVNGQRAAEASLRAAQAKLNAVKLNLSYTRVRAPVSGRVGKSEITVGNLVAAGPGAPVLTSLVSVDPIYASFNADEATVARALAGLGAGADVSNELDRIPVLMTTSAGSAPVEGHMQLVDNQVDPRTGTVRVRARFANPDGRLLPGQFARLEMGQPKTEPALLVSERAVGTDQDKKFVFVVDAANKAVWREVTLGAPVDGLRVVTGGLTAGERVVVNGLHRVRPGAVVTPEAVPMRVTDATGAIAAPH</sequence>
<evidence type="ECO:0000313" key="11">
    <source>
        <dbReference type="Proteomes" id="UP000596427"/>
    </source>
</evidence>
<evidence type="ECO:0000256" key="4">
    <source>
        <dbReference type="SAM" id="MobiDB-lite"/>
    </source>
</evidence>
<dbReference type="Pfam" id="PF25876">
    <property type="entry name" value="HH_MFP_RND"/>
    <property type="match status" value="1"/>
</dbReference>
<dbReference type="GO" id="GO:0030313">
    <property type="term" value="C:cell envelope"/>
    <property type="evidence" value="ECO:0007669"/>
    <property type="project" value="UniProtKB-SubCell"/>
</dbReference>
<feature type="domain" description="Multidrug resistance protein MdtA-like alpha-helical hairpin" evidence="6">
    <location>
        <begin position="145"/>
        <end position="214"/>
    </location>
</feature>
<evidence type="ECO:0000259" key="9">
    <source>
        <dbReference type="Pfam" id="PF25967"/>
    </source>
</evidence>
<dbReference type="InterPro" id="IPR006143">
    <property type="entry name" value="RND_pump_MFP"/>
</dbReference>
<feature type="domain" description="Multidrug resistance protein MdtA-like C-terminal permuted SH3" evidence="9">
    <location>
        <begin position="346"/>
        <end position="406"/>
    </location>
</feature>
<dbReference type="Gene3D" id="2.40.50.100">
    <property type="match status" value="1"/>
</dbReference>
<dbReference type="FunFam" id="2.40.420.20:FF:000001">
    <property type="entry name" value="Efflux RND transporter periplasmic adaptor subunit"/>
    <property type="match status" value="1"/>
</dbReference>
<dbReference type="PANTHER" id="PTHR30158">
    <property type="entry name" value="ACRA/E-RELATED COMPONENT OF DRUG EFFLUX TRANSPORTER"/>
    <property type="match status" value="1"/>
</dbReference>
<dbReference type="InterPro" id="IPR058624">
    <property type="entry name" value="MdtA-like_HH"/>
</dbReference>
<name>A0A974SL46_9HYPH</name>
<dbReference type="GO" id="GO:0005886">
    <property type="term" value="C:plasma membrane"/>
    <property type="evidence" value="ECO:0007669"/>
    <property type="project" value="TreeGrafter"/>
</dbReference>
<comment type="subcellular location">
    <subcellularLocation>
        <location evidence="1">Cell envelope</location>
    </subcellularLocation>
</comment>
<feature type="coiled-coil region" evidence="3">
    <location>
        <begin position="145"/>
        <end position="172"/>
    </location>
</feature>
<evidence type="ECO:0000256" key="1">
    <source>
        <dbReference type="ARBA" id="ARBA00004196"/>
    </source>
</evidence>
<dbReference type="Pfam" id="PF25967">
    <property type="entry name" value="RND-MFP_C"/>
    <property type="match status" value="1"/>
</dbReference>
<dbReference type="Pfam" id="PF25944">
    <property type="entry name" value="Beta-barrel_RND"/>
    <property type="match status" value="1"/>
</dbReference>
<dbReference type="PANTHER" id="PTHR30158:SF10">
    <property type="entry name" value="CATION EFFLUX PUMP"/>
    <property type="match status" value="1"/>
</dbReference>
<evidence type="ECO:0000256" key="5">
    <source>
        <dbReference type="SAM" id="Phobius"/>
    </source>
</evidence>
<dbReference type="InterPro" id="IPR058625">
    <property type="entry name" value="MdtA-like_BSH"/>
</dbReference>
<evidence type="ECO:0000259" key="7">
    <source>
        <dbReference type="Pfam" id="PF25917"/>
    </source>
</evidence>
<dbReference type="SUPFAM" id="SSF111369">
    <property type="entry name" value="HlyD-like secretion proteins"/>
    <property type="match status" value="1"/>
</dbReference>
<dbReference type="GO" id="GO:0046677">
    <property type="term" value="P:response to antibiotic"/>
    <property type="evidence" value="ECO:0007669"/>
    <property type="project" value="TreeGrafter"/>
</dbReference>
<dbReference type="NCBIfam" id="TIGR01730">
    <property type="entry name" value="RND_mfp"/>
    <property type="match status" value="1"/>
</dbReference>
<keyword evidence="3" id="KW-0175">Coiled coil</keyword>
<keyword evidence="11" id="KW-1185">Reference proteome</keyword>
<dbReference type="InterPro" id="IPR058627">
    <property type="entry name" value="MdtA-like_C"/>
</dbReference>
<comment type="similarity">
    <text evidence="2">Belongs to the membrane fusion protein (MFP) (TC 8.A.1) family.</text>
</comment>
<accession>A0A974SL46</accession>
<feature type="region of interest" description="Disordered" evidence="4">
    <location>
        <begin position="1"/>
        <end position="33"/>
    </location>
</feature>
<dbReference type="KEGG" id="xdi:EZH22_06615"/>
<evidence type="ECO:0000256" key="2">
    <source>
        <dbReference type="ARBA" id="ARBA00009477"/>
    </source>
</evidence>
<organism evidence="10 11">
    <name type="scientific">Xanthobacter dioxanivorans</name>
    <dbReference type="NCBI Taxonomy" id="2528964"/>
    <lineage>
        <taxon>Bacteria</taxon>
        <taxon>Pseudomonadati</taxon>
        <taxon>Pseudomonadota</taxon>
        <taxon>Alphaproteobacteria</taxon>
        <taxon>Hyphomicrobiales</taxon>
        <taxon>Xanthobacteraceae</taxon>
        <taxon>Xanthobacter</taxon>
    </lineage>
</organism>
<protein>
    <submittedName>
        <fullName evidence="10">Efflux RND transporter periplasmic adaptor subunit</fullName>
    </submittedName>
</protein>
<dbReference type="AlphaFoldDB" id="A0A974SL46"/>
<feature type="compositionally biased region" description="Polar residues" evidence="4">
    <location>
        <begin position="1"/>
        <end position="21"/>
    </location>
</feature>
<evidence type="ECO:0000313" key="10">
    <source>
        <dbReference type="EMBL" id="QRG09505.1"/>
    </source>
</evidence>
<keyword evidence="5" id="KW-1133">Transmembrane helix</keyword>
<dbReference type="Pfam" id="PF25917">
    <property type="entry name" value="BSH_RND"/>
    <property type="match status" value="1"/>
</dbReference>
<reference evidence="10 11" key="1">
    <citation type="submission" date="2020-10" db="EMBL/GenBank/DDBJ databases">
        <title>Degradation of 1,4-Dioxane by Xanthobacter sp. YN2, via a Novel Group-2 Soluble Di-Iron Monooxygenase.</title>
        <authorList>
            <person name="Ma F."/>
            <person name="Wang Y."/>
            <person name="Yang J."/>
            <person name="Guo H."/>
            <person name="Su D."/>
            <person name="Yu L."/>
        </authorList>
    </citation>
    <scope>NUCLEOTIDE SEQUENCE [LARGE SCALE GENOMIC DNA]</scope>
    <source>
        <strain evidence="10 11">YN2</strain>
    </source>
</reference>
<feature type="domain" description="Multidrug resistance protein MdtA-like barrel-sandwich hybrid" evidence="7">
    <location>
        <begin position="105"/>
        <end position="245"/>
    </location>
</feature>
<keyword evidence="5" id="KW-0472">Membrane</keyword>
<dbReference type="Gene3D" id="2.40.30.170">
    <property type="match status" value="1"/>
</dbReference>
<feature type="domain" description="Multidrug resistance protein MdtA-like beta-barrel" evidence="8">
    <location>
        <begin position="252"/>
        <end position="338"/>
    </location>
</feature>
<evidence type="ECO:0000256" key="3">
    <source>
        <dbReference type="SAM" id="Coils"/>
    </source>
</evidence>
<keyword evidence="5" id="KW-0812">Transmembrane</keyword>
<dbReference type="Proteomes" id="UP000596427">
    <property type="component" value="Chromosome"/>
</dbReference>
<dbReference type="GO" id="GO:0022857">
    <property type="term" value="F:transmembrane transporter activity"/>
    <property type="evidence" value="ECO:0007669"/>
    <property type="project" value="InterPro"/>
</dbReference>
<gene>
    <name evidence="10" type="ORF">EZH22_06615</name>
</gene>
<proteinExistence type="inferred from homology"/>
<dbReference type="InterPro" id="IPR058626">
    <property type="entry name" value="MdtA-like_b-barrel"/>
</dbReference>
<evidence type="ECO:0000259" key="8">
    <source>
        <dbReference type="Pfam" id="PF25944"/>
    </source>
</evidence>
<dbReference type="EMBL" id="CP063362">
    <property type="protein sequence ID" value="QRG09505.1"/>
    <property type="molecule type" value="Genomic_DNA"/>
</dbReference>